<dbReference type="InterPro" id="IPR026028">
    <property type="entry name" value="V-type_ATPase_116kDa_su_euka"/>
</dbReference>
<dbReference type="GO" id="GO:0051117">
    <property type="term" value="F:ATPase binding"/>
    <property type="evidence" value="ECO:0007669"/>
    <property type="project" value="TreeGrafter"/>
</dbReference>
<evidence type="ECO:0000256" key="7">
    <source>
        <dbReference type="ARBA" id="ARBA00023065"/>
    </source>
</evidence>
<dbReference type="PANTHER" id="PTHR11629:SF63">
    <property type="entry name" value="V-TYPE PROTON ATPASE SUBUNIT A"/>
    <property type="match status" value="1"/>
</dbReference>
<dbReference type="GO" id="GO:0000220">
    <property type="term" value="C:vacuolar proton-transporting V-type ATPase, V0 domain"/>
    <property type="evidence" value="ECO:0007669"/>
    <property type="project" value="InterPro"/>
</dbReference>
<dbReference type="PIRSF" id="PIRSF001293">
    <property type="entry name" value="ATP6V0A1"/>
    <property type="match status" value="1"/>
</dbReference>
<keyword evidence="6 9" id="KW-1133">Transmembrane helix</keyword>
<evidence type="ECO:0000256" key="5">
    <source>
        <dbReference type="ARBA" id="ARBA00022781"/>
    </source>
</evidence>
<comment type="caution">
    <text evidence="11">The sequence shown here is derived from an EMBL/GenBank/DDBJ whole genome shotgun (WGS) entry which is preliminary data.</text>
</comment>
<evidence type="ECO:0000256" key="10">
    <source>
        <dbReference type="SAM" id="Coils"/>
    </source>
</evidence>
<evidence type="ECO:0000256" key="8">
    <source>
        <dbReference type="ARBA" id="ARBA00023136"/>
    </source>
</evidence>
<evidence type="ECO:0000256" key="6">
    <source>
        <dbReference type="ARBA" id="ARBA00022989"/>
    </source>
</evidence>
<sequence>MTGKDEAIFRSAEMSLLQFYIPQEISRDAVYTLGELGIVQFRDLNSKVRSFQRSFVNEIRRLDNVQRQHRYFYKLLNKHSIHLFEDPNVMFPEDTDVASHGPHVPISSSVIDDHVQNAALLEDRLIQMESAADQIQLKRADLEEHRAVLQSGDEFFSSEDAAQTSIASLRRESIISEGGHPDEAATRTHVNYVTGVIPRDKVNTLEQILWRTLRGNLYFKHVELRDAIYDAKTKEFVHKEAFIIFSPGDLIIQRIRKIAESLDAHLYDIDNNERVRSRQLQRVNQDLDDLYKVLETTTKTLESELYAIGNELNQWYQDVSREKVTFETLNKFNFDANRKTLIAEGWVPSDEVDCLQGTLTEMTTRLGIDVPSIIQVLETNRTPPTFHRVNKFTQGFQSIVDCYGIAQYREINAGLPTIVTFPFMFAIMFGDMGHGFIMFLAALTLVLNEKTLGRMKRDEIFDMAFTGRYIVLLMGLFSMYTGFLYNDIFSKSMTLFKSGWEWPEHFKKGDTLFAKSVGTYPFGLDWAWHGTENALLFSNSYKMKLSILMGFIHMSYSYMFSLANHLHFHSMIDIIGNFIPGLIFMQGIFGYLSVCIVYKWCKDWVKDGKAAPGLLNMLINMFLSPGTIDDELYPHQAKVQVFLLIAALICIPWLLLVKPLHFKYTHKEGAIALGDGAVAAIDDLEAAQPSADEVAEVYVAGEDDDEEGGAHGEEFSDVMIHQVIHTIEFCLNCVSHTASYLRLWALSLAHAQLSTVLWTMTIQIAFGMQGVVGVLMTFFLFAMWFVLTCCVLVVMEGTSAMLHSLRLHWVESMSKFFVGDGLPYEPFAFAYADMAEATESTTEQ</sequence>
<feature type="transmembrane region" description="Helical" evidence="9">
    <location>
        <begin position="545"/>
        <end position="566"/>
    </location>
</feature>
<comment type="function">
    <text evidence="9">Essential component of the vacuolar proton pump (V-ATPase), a multimeric enzyme that catalyzes the translocation of protons across the membranes. Required for assembly and activity of the V-ATPase.</text>
</comment>
<keyword evidence="3 9" id="KW-0813">Transport</keyword>
<organism evidence="11 12">
    <name type="scientific">Maudiozyma humilis</name>
    <name type="common">Sour dough yeast</name>
    <name type="synonym">Kazachstania humilis</name>
    <dbReference type="NCBI Taxonomy" id="51915"/>
    <lineage>
        <taxon>Eukaryota</taxon>
        <taxon>Fungi</taxon>
        <taxon>Dikarya</taxon>
        <taxon>Ascomycota</taxon>
        <taxon>Saccharomycotina</taxon>
        <taxon>Saccharomycetes</taxon>
        <taxon>Saccharomycetales</taxon>
        <taxon>Saccharomycetaceae</taxon>
        <taxon>Maudiozyma</taxon>
    </lineage>
</organism>
<feature type="transmembrane region" description="Helical" evidence="9">
    <location>
        <begin position="578"/>
        <end position="600"/>
    </location>
</feature>
<dbReference type="GO" id="GO:0007035">
    <property type="term" value="P:vacuolar acidification"/>
    <property type="evidence" value="ECO:0007669"/>
    <property type="project" value="TreeGrafter"/>
</dbReference>
<evidence type="ECO:0000256" key="3">
    <source>
        <dbReference type="ARBA" id="ARBA00022448"/>
    </source>
</evidence>
<evidence type="ECO:0000313" key="11">
    <source>
        <dbReference type="EMBL" id="GMM58605.1"/>
    </source>
</evidence>
<comment type="subcellular location">
    <subcellularLocation>
        <location evidence="1">Membrane</location>
        <topology evidence="1">Multi-pass membrane protein</topology>
    </subcellularLocation>
</comment>
<keyword evidence="4 9" id="KW-0812">Transmembrane</keyword>
<evidence type="ECO:0000256" key="9">
    <source>
        <dbReference type="RuleBase" id="RU361189"/>
    </source>
</evidence>
<name>A0AAV5S4F0_MAUHU</name>
<evidence type="ECO:0000256" key="2">
    <source>
        <dbReference type="ARBA" id="ARBA00009904"/>
    </source>
</evidence>
<feature type="transmembrane region" description="Helical" evidence="9">
    <location>
        <begin position="639"/>
        <end position="657"/>
    </location>
</feature>
<keyword evidence="7 9" id="KW-0406">Ion transport</keyword>
<comment type="similarity">
    <text evidence="2 9">Belongs to the V-ATPase 116 kDa subunit family.</text>
</comment>
<dbReference type="GO" id="GO:0046961">
    <property type="term" value="F:proton-transporting ATPase activity, rotational mechanism"/>
    <property type="evidence" value="ECO:0007669"/>
    <property type="project" value="InterPro"/>
</dbReference>
<feature type="transmembrane region" description="Helical" evidence="9">
    <location>
        <begin position="467"/>
        <end position="485"/>
    </location>
</feature>
<evidence type="ECO:0000256" key="4">
    <source>
        <dbReference type="ARBA" id="ARBA00022692"/>
    </source>
</evidence>
<feature type="transmembrane region" description="Helical" evidence="9">
    <location>
        <begin position="772"/>
        <end position="795"/>
    </location>
</feature>
<feature type="coiled-coil region" evidence="10">
    <location>
        <begin position="111"/>
        <end position="145"/>
    </location>
</feature>
<dbReference type="AlphaFoldDB" id="A0AAV5S4F0"/>
<keyword evidence="12" id="KW-1185">Reference proteome</keyword>
<protein>
    <recommendedName>
        <fullName evidence="9">V-type proton ATPase subunit a</fullName>
    </recommendedName>
</protein>
<feature type="transmembrane region" description="Helical" evidence="9">
    <location>
        <begin position="423"/>
        <end position="447"/>
    </location>
</feature>
<feature type="transmembrane region" description="Helical" evidence="9">
    <location>
        <begin position="743"/>
        <end position="766"/>
    </location>
</feature>
<proteinExistence type="inferred from homology"/>
<dbReference type="GO" id="GO:0000329">
    <property type="term" value="C:fungal-type vacuole membrane"/>
    <property type="evidence" value="ECO:0007669"/>
    <property type="project" value="TreeGrafter"/>
</dbReference>
<accession>A0AAV5S4F0</accession>
<keyword evidence="5 9" id="KW-0375">Hydrogen ion transport</keyword>
<gene>
    <name evidence="11" type="ORF">DAKH74_052220</name>
</gene>
<dbReference type="InterPro" id="IPR002490">
    <property type="entry name" value="V-ATPase_116kDa_su"/>
</dbReference>
<dbReference type="Pfam" id="PF01496">
    <property type="entry name" value="V_ATPase_I"/>
    <property type="match status" value="1"/>
</dbReference>
<keyword evidence="10" id="KW-0175">Coiled coil</keyword>
<keyword evidence="8 9" id="KW-0472">Membrane</keyword>
<evidence type="ECO:0000256" key="1">
    <source>
        <dbReference type="ARBA" id="ARBA00004141"/>
    </source>
</evidence>
<evidence type="ECO:0000313" key="12">
    <source>
        <dbReference type="Proteomes" id="UP001377567"/>
    </source>
</evidence>
<reference evidence="11 12" key="1">
    <citation type="journal article" date="2023" name="Elife">
        <title>Identification of key yeast species and microbe-microbe interactions impacting larval growth of Drosophila in the wild.</title>
        <authorList>
            <person name="Mure A."/>
            <person name="Sugiura Y."/>
            <person name="Maeda R."/>
            <person name="Honda K."/>
            <person name="Sakurai N."/>
            <person name="Takahashi Y."/>
            <person name="Watada M."/>
            <person name="Katoh T."/>
            <person name="Gotoh A."/>
            <person name="Gotoh Y."/>
            <person name="Taniguchi I."/>
            <person name="Nakamura K."/>
            <person name="Hayashi T."/>
            <person name="Katayama T."/>
            <person name="Uemura T."/>
            <person name="Hattori Y."/>
        </authorList>
    </citation>
    <scope>NUCLEOTIDE SEQUENCE [LARGE SCALE GENOMIC DNA]</scope>
    <source>
        <strain evidence="11 12">KH-74</strain>
    </source>
</reference>
<dbReference type="EMBL" id="BTGD01000025">
    <property type="protein sequence ID" value="GMM58605.1"/>
    <property type="molecule type" value="Genomic_DNA"/>
</dbReference>
<dbReference type="Proteomes" id="UP001377567">
    <property type="component" value="Unassembled WGS sequence"/>
</dbReference>
<dbReference type="PANTHER" id="PTHR11629">
    <property type="entry name" value="VACUOLAR PROTON ATPASES"/>
    <property type="match status" value="1"/>
</dbReference>